<dbReference type="EMBL" id="AANEHK010000009">
    <property type="protein sequence ID" value="EDO0986446.1"/>
    <property type="molecule type" value="Genomic_DNA"/>
</dbReference>
<reference evidence="14" key="2">
    <citation type="journal article" date="2018" name="Genome Biol.">
        <title>SKESA: strategic k-mer extension for scrupulous assemblies.</title>
        <authorList>
            <person name="Souvorov A."/>
            <person name="Agarwala R."/>
            <person name="Lipman D.J."/>
        </authorList>
    </citation>
    <scope>NUCLEOTIDE SEQUENCE [LARGE SCALE GENOMIC DNA]</scope>
    <source>
        <strain evidence="14">09CEB371LM</strain>
    </source>
</reference>
<evidence type="ECO:0000313" key="12">
    <source>
        <dbReference type="EMBL" id="ECY9782730.1"/>
    </source>
</evidence>
<dbReference type="KEGG" id="lmok:CQ02_02020"/>
<evidence type="ECO:0000313" key="18">
    <source>
        <dbReference type="Proteomes" id="UP000365297"/>
    </source>
</evidence>
<dbReference type="AlphaFoldDB" id="A0A0B8RI37"/>
<evidence type="ECO:0000313" key="20">
    <source>
        <dbReference type="Proteomes" id="UP000478682"/>
    </source>
</evidence>
<evidence type="ECO:0000256" key="3">
    <source>
        <dbReference type="ARBA" id="ARBA00023295"/>
    </source>
</evidence>
<reference evidence="14" key="7">
    <citation type="submission" date="2019-10" db="EMBL/GenBank/DDBJ databases">
        <authorList>
            <consortium name="NCBI Pathogen Detection Project"/>
        </authorList>
    </citation>
    <scope>NUCLEOTIDE SEQUENCE</scope>
    <source>
        <strain evidence="14">09CEB371LM</strain>
    </source>
</reference>
<dbReference type="Proteomes" id="UP000272537">
    <property type="component" value="Unassembled WGS sequence"/>
</dbReference>
<reference evidence="15 16" key="1">
    <citation type="journal article" date="2018" name="BMC Genomics">
        <title>Genes significantly associated with lineage II food isolates of Listeria monocytogenes.</title>
        <authorList>
            <person name="Pirone-Davies C."/>
            <person name="Chen Y."/>
            <person name="Pightling A."/>
            <person name="Ryan G."/>
            <person name="Wang Y."/>
            <person name="Yao K."/>
            <person name="Hoffmann M."/>
            <person name="Allard M.W."/>
        </authorList>
    </citation>
    <scope>NUCLEOTIDE SEQUENCE [LARGE SCALE GENOMIC DNA]</scope>
    <source>
        <strain evidence="15 16">PNUSAL000550</strain>
    </source>
</reference>
<dbReference type="InterPro" id="IPR001360">
    <property type="entry name" value="Glyco_hydro_1"/>
</dbReference>
<sequence length="480" mass="55965">MKELLTFPKNFWWGSAWSAEQAEGRGDTGKAKTVWEHWFETEPNRFYEGVGSEITTDHFNRYKEDVQWMKKTGQNSFRISISWARMFPNDGVGEVNPKAIAFYRDLLTEMNENGIKPFANLYHFDMPVALQDAGGWESREVVDAYVHFADTCFKEFGDLVYHWFTFNEPLGPILGGYLEDFHYPNQIDFKRGAQAGFNTILAHALAIKAFKKLNLSSKIGVILNLSPTYPRSQNEYDLEAAEICDAFYTRSFLDPMVKGTFPEKLVEIMREYDQMPEYTEEDLTIIKENTAQILGLNYYEPRRVKARLTAINEKSPFLPDWFFEPHNMPGKRMNIYRGWEIYERGIYDLCIDIRDNYGNIESFISENGMGVANEERFLNEEGQIQDDYRIQFVKDHLAYVHQAIAEGCDIKGYHLWTFIDCWSWINAYKNRYGLVSLDVETGKRTMKKSGEFYKKMSDMNGFEYDTSKLVGTKREETTNG</sequence>
<evidence type="ECO:0000313" key="16">
    <source>
        <dbReference type="Proteomes" id="UP000272537"/>
    </source>
</evidence>
<evidence type="ECO:0000313" key="21">
    <source>
        <dbReference type="Proteomes" id="UP000489121"/>
    </source>
</evidence>
<accession>A0A0B8RI37</accession>
<dbReference type="Proteomes" id="UP000840039">
    <property type="component" value="Unassembled WGS sequence"/>
</dbReference>
<keyword evidence="2 10" id="KW-0378">Hydrolase</keyword>
<evidence type="ECO:0000313" key="9">
    <source>
        <dbReference type="EMBL" id="EAG4462432.1"/>
    </source>
</evidence>
<dbReference type="PANTHER" id="PTHR10353">
    <property type="entry name" value="GLYCOSYL HYDROLASE"/>
    <property type="match status" value="1"/>
</dbReference>
<dbReference type="GO" id="GO:0016052">
    <property type="term" value="P:carbohydrate catabolic process"/>
    <property type="evidence" value="ECO:0007669"/>
    <property type="project" value="TreeGrafter"/>
</dbReference>
<dbReference type="Proteomes" id="UP000522199">
    <property type="component" value="Unassembled WGS sequence"/>
</dbReference>
<dbReference type="InterPro" id="IPR017853">
    <property type="entry name" value="GH"/>
</dbReference>
<dbReference type="Proteomes" id="UP000467536">
    <property type="component" value="Unassembled WGS sequence"/>
</dbReference>
<dbReference type="InterPro" id="IPR018120">
    <property type="entry name" value="Glyco_hydro_1_AS"/>
</dbReference>
<comment type="similarity">
    <text evidence="1 5">Belongs to the glycosyl hydrolase 1 family.</text>
</comment>
<dbReference type="SUPFAM" id="SSF51445">
    <property type="entry name" value="(Trans)glycosidases"/>
    <property type="match status" value="1"/>
</dbReference>
<evidence type="ECO:0000313" key="15">
    <source>
        <dbReference type="EMBL" id="RKA07054.1"/>
    </source>
</evidence>
<reference evidence="12 21" key="6">
    <citation type="submission" date="2019-09" db="EMBL/GenBank/DDBJ databases">
        <authorList>
            <consortium name="PulseNet: The National Subtyping Network for Foodborne Disease Surveillance"/>
            <person name="Tarr C.L."/>
            <person name="Trees E."/>
            <person name="Katz L.S."/>
            <person name="Carleton-Romer H.A."/>
            <person name="Stroika S."/>
            <person name="Kucerova Z."/>
            <person name="Roache K.F."/>
            <person name="Sabol A.L."/>
            <person name="Besser J."/>
            <person name="Gerner-Smidt P."/>
        </authorList>
    </citation>
    <scope>NUCLEOTIDE SEQUENCE [LARGE SCALE GENOMIC DNA]</scope>
    <source>
        <strain evidence="7 17">PNUSAL000134</strain>
        <strain evidence="8 20">PNUSAL002298</strain>
        <strain evidence="12 21">PNUSAL005692</strain>
    </source>
</reference>
<dbReference type="Gene3D" id="3.20.20.80">
    <property type="entry name" value="Glycosidases"/>
    <property type="match status" value="1"/>
</dbReference>
<dbReference type="PANTHER" id="PTHR10353:SF139">
    <property type="entry name" value="6-PHOSPHO-BETA-GLUCOSIDASE GMUD"/>
    <property type="match status" value="1"/>
</dbReference>
<evidence type="ECO:0000313" key="7">
    <source>
        <dbReference type="EMBL" id="EAE2354826.1"/>
    </source>
</evidence>
<gene>
    <name evidence="15" type="primary">gmud_2</name>
    <name evidence="6" type="ORF">ARY78_12435</name>
    <name evidence="8" type="ORF">BB997_10735</name>
    <name evidence="9" type="ORF">CA369_09060</name>
    <name evidence="10" type="ORF">CW845_11705</name>
    <name evidence="15" type="ORF">DYZ80_02266</name>
    <name evidence="11" type="ORF">E5F58_04645</name>
    <name evidence="12" type="ORF">F6515_06950</name>
    <name evidence="13" type="ORF">FV747_10645</name>
    <name evidence="14" type="ORF">GHH22_10220</name>
    <name evidence="7" type="ORF">Y261_10755</name>
</gene>
<evidence type="ECO:0000313" key="23">
    <source>
        <dbReference type="Proteomes" id="UP000527632"/>
    </source>
</evidence>
<dbReference type="EC" id="3.2.1.86" evidence="15"/>
<dbReference type="EMBL" id="AAAREG010000008">
    <property type="protein sequence ID" value="EAE2354826.1"/>
    <property type="molecule type" value="Genomic_DNA"/>
</dbReference>
<dbReference type="EMBL" id="AABATR010000005">
    <property type="protein sequence ID" value="EAG1894084.1"/>
    <property type="molecule type" value="Genomic_DNA"/>
</dbReference>
<dbReference type="EMBL" id="AABBZO010000009">
    <property type="protein sequence ID" value="EAG4462432.1"/>
    <property type="molecule type" value="Genomic_DNA"/>
</dbReference>
<reference evidence="13 19" key="5">
    <citation type="submission" date="2019-08" db="EMBL/GenBank/DDBJ databases">
        <authorList>
            <person name="Ashton P.M."/>
            <person name="Dallman T."/>
            <person name="Nair S."/>
            <person name="De Pinna E."/>
            <person name="Peters T."/>
            <person name="Grant K."/>
        </authorList>
    </citation>
    <scope>NUCLEOTIDE SEQUENCE [LARGE SCALE GENOMIC DNA]</scope>
    <source>
        <strain evidence="13 19">788324</strain>
    </source>
</reference>
<reference evidence="11 23" key="3">
    <citation type="submission" date="2019-04" db="EMBL/GenBank/DDBJ databases">
        <authorList>
            <consortium name="GenomeTrakr: Next Generation Sequencing Network for Food Pathogen Tracability"/>
        </authorList>
    </citation>
    <scope>NUCLEOTIDE SEQUENCE [LARGE SCALE GENOMIC DNA]</scope>
    <source>
        <strain evidence="9 24">CFSAN063727</strain>
        <strain evidence="6 18">FDA00007096</strain>
        <strain evidence="11 23">LS1344</strain>
    </source>
</reference>
<proteinExistence type="inferred from homology"/>
<organism evidence="10 22">
    <name type="scientific">Listeria monocytogenes</name>
    <dbReference type="NCBI Taxonomy" id="1639"/>
    <lineage>
        <taxon>Bacteria</taxon>
        <taxon>Bacillati</taxon>
        <taxon>Bacillota</taxon>
        <taxon>Bacilli</taxon>
        <taxon>Bacillales</taxon>
        <taxon>Listeriaceae</taxon>
        <taxon>Listeria</taxon>
    </lineage>
</organism>
<dbReference type="Proteomes" id="UP000527632">
    <property type="component" value="Unassembled WGS sequence"/>
</dbReference>
<dbReference type="EMBL" id="DAAEEB010000006">
    <property type="protein sequence ID" value="HAA8053530.1"/>
    <property type="molecule type" value="Genomic_DNA"/>
</dbReference>
<dbReference type="EMBL" id="AABEKY010000006">
    <property type="protein sequence ID" value="EAG9388151.1"/>
    <property type="molecule type" value="Genomic_DNA"/>
</dbReference>
<dbReference type="EMBL" id="QXLS01000005">
    <property type="protein sequence ID" value="RKA07054.1"/>
    <property type="molecule type" value="Genomic_DNA"/>
</dbReference>
<evidence type="ECO:0000256" key="2">
    <source>
        <dbReference type="ARBA" id="ARBA00022801"/>
    </source>
</evidence>
<dbReference type="FunFam" id="3.20.20.80:FF:000004">
    <property type="entry name" value="Beta-glucosidase 6-phospho-beta-glucosidase"/>
    <property type="match status" value="1"/>
</dbReference>
<dbReference type="Proteomes" id="UP000489121">
    <property type="component" value="Unassembled WGS sequence"/>
</dbReference>
<evidence type="ECO:0000313" key="17">
    <source>
        <dbReference type="Proteomes" id="UP000336166"/>
    </source>
</evidence>
<dbReference type="PRINTS" id="PR00131">
    <property type="entry name" value="GLHYDRLASE1"/>
</dbReference>
<dbReference type="EMBL" id="AABGUK010000001">
    <property type="protein sequence ID" value="EAH4241291.1"/>
    <property type="molecule type" value="Genomic_DNA"/>
</dbReference>
<evidence type="ECO:0000313" key="8">
    <source>
        <dbReference type="EMBL" id="EAG1894084.1"/>
    </source>
</evidence>
<comment type="caution">
    <text evidence="10">The sequence shown here is derived from an EMBL/GenBank/DDBJ whole genome shotgun (WGS) entry which is preliminary data.</text>
</comment>
<keyword evidence="3 15" id="KW-0326">Glycosidase</keyword>
<evidence type="ECO:0000313" key="22">
    <source>
        <dbReference type="Proteomes" id="UP000522199"/>
    </source>
</evidence>
<dbReference type="Proteomes" id="UP000336166">
    <property type="component" value="Unassembled WGS sequence"/>
</dbReference>
<dbReference type="GO" id="GO:0008706">
    <property type="term" value="F:6-phospho-beta-glucosidase activity"/>
    <property type="evidence" value="ECO:0007669"/>
    <property type="project" value="UniProtKB-EC"/>
</dbReference>
<evidence type="ECO:0000313" key="24">
    <source>
        <dbReference type="Proteomes" id="UP000528151"/>
    </source>
</evidence>
<evidence type="ECO:0000313" key="19">
    <source>
        <dbReference type="Proteomes" id="UP000467536"/>
    </source>
</evidence>
<dbReference type="RefSeq" id="WP_003734597.1">
    <property type="nucleotide sequence ID" value="NC_021825.2"/>
</dbReference>
<dbReference type="GO" id="GO:0005829">
    <property type="term" value="C:cytosol"/>
    <property type="evidence" value="ECO:0007669"/>
    <property type="project" value="TreeGrafter"/>
</dbReference>
<evidence type="ECO:0000313" key="14">
    <source>
        <dbReference type="EMBL" id="HAA8053530.1"/>
    </source>
</evidence>
<dbReference type="EMBL" id="AALGDA010000016">
    <property type="protein sequence ID" value="ECY9782730.1"/>
    <property type="molecule type" value="Genomic_DNA"/>
</dbReference>
<evidence type="ECO:0000313" key="13">
    <source>
        <dbReference type="EMBL" id="EDO0986446.1"/>
    </source>
</evidence>
<dbReference type="Pfam" id="PF00232">
    <property type="entry name" value="Glyco_hydro_1"/>
    <property type="match status" value="1"/>
</dbReference>
<evidence type="ECO:0000256" key="1">
    <source>
        <dbReference type="ARBA" id="ARBA00010838"/>
    </source>
</evidence>
<evidence type="ECO:0000256" key="4">
    <source>
        <dbReference type="PROSITE-ProRule" id="PRU10055"/>
    </source>
</evidence>
<dbReference type="Proteomes" id="UP000528151">
    <property type="component" value="Unassembled WGS sequence"/>
</dbReference>
<dbReference type="EMBL" id="AAAIXK010000007">
    <property type="protein sequence ID" value="EAC5551239.1"/>
    <property type="molecule type" value="Genomic_DNA"/>
</dbReference>
<protein>
    <submittedName>
        <fullName evidence="14 15">6-phospho-beta-glucosidase</fullName>
        <ecNumber evidence="15">3.2.1.86</ecNumber>
    </submittedName>
    <submittedName>
        <fullName evidence="10">Glycoside hydrolase family 1 protein</fullName>
    </submittedName>
</protein>
<evidence type="ECO:0000313" key="10">
    <source>
        <dbReference type="EMBL" id="EAG9388151.1"/>
    </source>
</evidence>
<dbReference type="PROSITE" id="PS00572">
    <property type="entry name" value="GLYCOSYL_HYDROL_F1_1"/>
    <property type="match status" value="1"/>
</dbReference>
<feature type="active site" description="Nucleophile" evidence="4">
    <location>
        <position position="366"/>
    </location>
</feature>
<reference evidence="10 22" key="4">
    <citation type="submission" date="2019-04" db="EMBL/GenBank/DDBJ databases">
        <authorList>
            <consortium name="GenomeTrakr network: Whole genome sequencing for foodborne pathogen traceback"/>
        </authorList>
    </citation>
    <scope>NUCLEOTIDE SEQUENCE [LARGE SCALE GENOMIC DNA]</scope>
    <source>
        <strain evidence="10 22">CFSAN072474</strain>
    </source>
</reference>
<evidence type="ECO:0000313" key="11">
    <source>
        <dbReference type="EMBL" id="EAH4241291.1"/>
    </source>
</evidence>
<dbReference type="Proteomes" id="UP000478682">
    <property type="component" value="Unassembled WGS sequence"/>
</dbReference>
<evidence type="ECO:0000256" key="5">
    <source>
        <dbReference type="RuleBase" id="RU003690"/>
    </source>
</evidence>
<dbReference type="Proteomes" id="UP000365297">
    <property type="component" value="Unassembled WGS sequence"/>
</dbReference>
<name>A0A0B8RI37_LISMN</name>
<evidence type="ECO:0000313" key="6">
    <source>
        <dbReference type="EMBL" id="EAC5551239.1"/>
    </source>
</evidence>